<dbReference type="Proteomes" id="UP000286997">
    <property type="component" value="Unassembled WGS sequence"/>
</dbReference>
<dbReference type="InterPro" id="IPR046083">
    <property type="entry name" value="DUF6101"/>
</dbReference>
<gene>
    <name evidence="1" type="ORF">EOE48_07245</name>
</gene>
<evidence type="ECO:0000313" key="1">
    <source>
        <dbReference type="EMBL" id="RVU19738.1"/>
    </source>
</evidence>
<keyword evidence="2" id="KW-1185">Reference proteome</keyword>
<comment type="caution">
    <text evidence="1">The sequence shown here is derived from an EMBL/GenBank/DDBJ whole genome shotgun (WGS) entry which is preliminary data.</text>
</comment>
<sequence length="173" mass="18578">MVMRIPSPDWQAAPHRVEGEFPNTHRGPIHAEPTPLPVVGALPGAAAAGGVALCFDAEASDACDEDRFAIVVVDAAGDPLMRLGTYDDGVVVAVWRRFAAESGLPMLVIQEDGVVTPMGDQLGRVKLGATRLRRRSGLLGGRRPRFLVRRKTGSLPLRPMVHRNEDALTDGEV</sequence>
<dbReference type="Pfam" id="PF19596">
    <property type="entry name" value="DUF6101"/>
    <property type="match status" value="1"/>
</dbReference>
<dbReference type="AlphaFoldDB" id="A0A3S2VSA8"/>
<proteinExistence type="predicted"/>
<reference evidence="1 2" key="1">
    <citation type="submission" date="2019-01" db="EMBL/GenBank/DDBJ databases">
        <authorList>
            <person name="Chen W.-M."/>
        </authorList>
    </citation>
    <scope>NUCLEOTIDE SEQUENCE [LARGE SCALE GENOMIC DNA]</scope>
    <source>
        <strain evidence="1 2">TER-1</strain>
    </source>
</reference>
<accession>A0A3S2VSA8</accession>
<evidence type="ECO:0000313" key="2">
    <source>
        <dbReference type="Proteomes" id="UP000286997"/>
    </source>
</evidence>
<dbReference type="OrthoDB" id="8449893at2"/>
<name>A0A3S2VSA8_9HYPH</name>
<protein>
    <submittedName>
        <fullName evidence="1">Uncharacterized protein</fullName>
    </submittedName>
</protein>
<dbReference type="EMBL" id="SACP01000005">
    <property type="protein sequence ID" value="RVU19738.1"/>
    <property type="molecule type" value="Genomic_DNA"/>
</dbReference>
<organism evidence="1 2">
    <name type="scientific">Methylobacterium oryzihabitans</name>
    <dbReference type="NCBI Taxonomy" id="2499852"/>
    <lineage>
        <taxon>Bacteria</taxon>
        <taxon>Pseudomonadati</taxon>
        <taxon>Pseudomonadota</taxon>
        <taxon>Alphaproteobacteria</taxon>
        <taxon>Hyphomicrobiales</taxon>
        <taxon>Methylobacteriaceae</taxon>
        <taxon>Methylobacterium</taxon>
    </lineage>
</organism>